<protein>
    <recommendedName>
        <fullName evidence="7">Replication factor A C-terminal domain-containing protein</fullName>
    </recommendedName>
</protein>
<evidence type="ECO:0000259" key="7">
    <source>
        <dbReference type="Pfam" id="PF08646"/>
    </source>
</evidence>
<dbReference type="EMBL" id="JASCZI010000528">
    <property type="protein sequence ID" value="MED6112262.1"/>
    <property type="molecule type" value="Genomic_DNA"/>
</dbReference>
<evidence type="ECO:0000313" key="8">
    <source>
        <dbReference type="EMBL" id="MED6112262.1"/>
    </source>
</evidence>
<feature type="compositionally biased region" description="Polar residues" evidence="6">
    <location>
        <begin position="228"/>
        <end position="248"/>
    </location>
</feature>
<dbReference type="Pfam" id="PF08646">
    <property type="entry name" value="Rep_fac-A_C"/>
    <property type="match status" value="1"/>
</dbReference>
<keyword evidence="4" id="KW-0862">Zinc</keyword>
<feature type="region of interest" description="Disordered" evidence="6">
    <location>
        <begin position="268"/>
        <end position="292"/>
    </location>
</feature>
<keyword evidence="3" id="KW-0863">Zinc-finger</keyword>
<comment type="similarity">
    <text evidence="1">Belongs to the replication factor A protein 1 family.</text>
</comment>
<name>A0ABU6QJW6_9FABA</name>
<dbReference type="Gene3D" id="2.40.50.140">
    <property type="entry name" value="Nucleic acid-binding proteins"/>
    <property type="match status" value="1"/>
</dbReference>
<evidence type="ECO:0000256" key="4">
    <source>
        <dbReference type="ARBA" id="ARBA00022833"/>
    </source>
</evidence>
<sequence length="292" mass="32798">MEMKIRVPYLNVGIDSKSVERALHSRKRCVNRSSGSKVIATEICSGYCAIFSNSLLIPTQKNPLNPNIPAKNPNSEDFISGKSWWYKVCSNCLNAVKEDGDIYKCPNCQGKAETFTPKHTLNLKVADEDSYASFIMYETVGSDYLNISASDLRTKRIMRGGNKNEFPDELGKFRDKTFLFKVSVKLENLNSFQPISIIVIKLYHDESIINSFIKKYNLEQMDNHESSKNITPSKTGDNTNSPNKNGSSDGVYDENSDVACDKHKLTMNQDHLYADEPTTTSDSISEIAESEN</sequence>
<organism evidence="8 9">
    <name type="scientific">Stylosanthes scabra</name>
    <dbReference type="NCBI Taxonomy" id="79078"/>
    <lineage>
        <taxon>Eukaryota</taxon>
        <taxon>Viridiplantae</taxon>
        <taxon>Streptophyta</taxon>
        <taxon>Embryophyta</taxon>
        <taxon>Tracheophyta</taxon>
        <taxon>Spermatophyta</taxon>
        <taxon>Magnoliopsida</taxon>
        <taxon>eudicotyledons</taxon>
        <taxon>Gunneridae</taxon>
        <taxon>Pentapetalae</taxon>
        <taxon>rosids</taxon>
        <taxon>fabids</taxon>
        <taxon>Fabales</taxon>
        <taxon>Fabaceae</taxon>
        <taxon>Papilionoideae</taxon>
        <taxon>50 kb inversion clade</taxon>
        <taxon>dalbergioids sensu lato</taxon>
        <taxon>Dalbergieae</taxon>
        <taxon>Pterocarpus clade</taxon>
        <taxon>Stylosanthes</taxon>
    </lineage>
</organism>
<dbReference type="InterPro" id="IPR012340">
    <property type="entry name" value="NA-bd_OB-fold"/>
</dbReference>
<evidence type="ECO:0000256" key="2">
    <source>
        <dbReference type="ARBA" id="ARBA00022723"/>
    </source>
</evidence>
<comment type="caution">
    <text evidence="8">The sequence shown here is derived from an EMBL/GenBank/DDBJ whole genome shotgun (WGS) entry which is preliminary data.</text>
</comment>
<evidence type="ECO:0000256" key="5">
    <source>
        <dbReference type="ARBA" id="ARBA00023125"/>
    </source>
</evidence>
<reference evidence="8 9" key="1">
    <citation type="journal article" date="2023" name="Plants (Basel)">
        <title>Bridging the Gap: Combining Genomics and Transcriptomics Approaches to Understand Stylosanthes scabra, an Orphan Legume from the Brazilian Caatinga.</title>
        <authorList>
            <person name="Ferreira-Neto J.R.C."/>
            <person name="da Silva M.D."/>
            <person name="Binneck E."/>
            <person name="de Melo N.F."/>
            <person name="da Silva R.H."/>
            <person name="de Melo A.L.T.M."/>
            <person name="Pandolfi V."/>
            <person name="Bustamante F.O."/>
            <person name="Brasileiro-Vidal A.C."/>
            <person name="Benko-Iseppon A.M."/>
        </authorList>
    </citation>
    <scope>NUCLEOTIDE SEQUENCE [LARGE SCALE GENOMIC DNA]</scope>
    <source>
        <tissue evidence="8">Leaves</tissue>
    </source>
</reference>
<dbReference type="Proteomes" id="UP001341840">
    <property type="component" value="Unassembled WGS sequence"/>
</dbReference>
<dbReference type="CDD" id="cd04476">
    <property type="entry name" value="RPA1_DBD_C"/>
    <property type="match status" value="1"/>
</dbReference>
<evidence type="ECO:0000313" key="9">
    <source>
        <dbReference type="Proteomes" id="UP001341840"/>
    </source>
</evidence>
<evidence type="ECO:0000256" key="1">
    <source>
        <dbReference type="ARBA" id="ARBA00005690"/>
    </source>
</evidence>
<feature type="region of interest" description="Disordered" evidence="6">
    <location>
        <begin position="224"/>
        <end position="255"/>
    </location>
</feature>
<dbReference type="InterPro" id="IPR013955">
    <property type="entry name" value="Rep_factor-A_C"/>
</dbReference>
<dbReference type="SUPFAM" id="SSF50249">
    <property type="entry name" value="Nucleic acid-binding proteins"/>
    <property type="match status" value="1"/>
</dbReference>
<keyword evidence="9" id="KW-1185">Reference proteome</keyword>
<feature type="domain" description="Replication factor A C-terminal" evidence="7">
    <location>
        <begin position="78"/>
        <end position="200"/>
    </location>
</feature>
<proteinExistence type="inferred from homology"/>
<dbReference type="PANTHER" id="PTHR47165">
    <property type="entry name" value="OS03G0429900 PROTEIN"/>
    <property type="match status" value="1"/>
</dbReference>
<dbReference type="PANTHER" id="PTHR47165:SF4">
    <property type="entry name" value="OS03G0429900 PROTEIN"/>
    <property type="match status" value="1"/>
</dbReference>
<evidence type="ECO:0000256" key="6">
    <source>
        <dbReference type="SAM" id="MobiDB-lite"/>
    </source>
</evidence>
<dbReference type="InterPro" id="IPR047192">
    <property type="entry name" value="Euk_RPA1_DBD_C"/>
</dbReference>
<evidence type="ECO:0000256" key="3">
    <source>
        <dbReference type="ARBA" id="ARBA00022771"/>
    </source>
</evidence>
<accession>A0ABU6QJW6</accession>
<gene>
    <name evidence="8" type="ORF">PIB30_060138</name>
</gene>
<keyword evidence="2" id="KW-0479">Metal-binding</keyword>
<keyword evidence="5" id="KW-0238">DNA-binding</keyword>